<dbReference type="SUPFAM" id="SSF55073">
    <property type="entry name" value="Nucleotide cyclase"/>
    <property type="match status" value="1"/>
</dbReference>
<organism evidence="9 10">
    <name type="scientific">Methylomonas subterranea</name>
    <dbReference type="NCBI Taxonomy" id="2952225"/>
    <lineage>
        <taxon>Bacteria</taxon>
        <taxon>Pseudomonadati</taxon>
        <taxon>Pseudomonadota</taxon>
        <taxon>Gammaproteobacteria</taxon>
        <taxon>Methylococcales</taxon>
        <taxon>Methylococcaceae</taxon>
        <taxon>Methylomonas</taxon>
    </lineage>
</organism>
<dbReference type="InterPro" id="IPR000014">
    <property type="entry name" value="PAS"/>
</dbReference>
<keyword evidence="1" id="KW-0808">Transferase</keyword>
<feature type="domain" description="GGDEF" evidence="8">
    <location>
        <begin position="870"/>
        <end position="1003"/>
    </location>
</feature>
<dbReference type="Gene3D" id="3.30.70.270">
    <property type="match status" value="1"/>
</dbReference>
<feature type="domain" description="EAL" evidence="7">
    <location>
        <begin position="1012"/>
        <end position="1268"/>
    </location>
</feature>
<keyword evidence="2" id="KW-0418">Kinase</keyword>
<dbReference type="RefSeq" id="WP_256602342.1">
    <property type="nucleotide sequence ID" value="NZ_JANIBJ010000017.1"/>
</dbReference>
<keyword evidence="3" id="KW-0597">Phosphoprotein</keyword>
<dbReference type="InterPro" id="IPR035919">
    <property type="entry name" value="EAL_sf"/>
</dbReference>
<dbReference type="EMBL" id="JANIBJ010000017">
    <property type="protein sequence ID" value="MCQ8104544.1"/>
    <property type="molecule type" value="Genomic_DNA"/>
</dbReference>
<proteinExistence type="predicted"/>
<feature type="domain" description="Response regulatory" evidence="4">
    <location>
        <begin position="1280"/>
        <end position="1395"/>
    </location>
</feature>
<dbReference type="PROSITE" id="PS50113">
    <property type="entry name" value="PAC"/>
    <property type="match status" value="3"/>
</dbReference>
<evidence type="ECO:0000313" key="9">
    <source>
        <dbReference type="EMBL" id="MCQ8104544.1"/>
    </source>
</evidence>
<dbReference type="SMART" id="SM00065">
    <property type="entry name" value="GAF"/>
    <property type="match status" value="1"/>
</dbReference>
<feature type="modified residue" description="4-aspartylphosphate" evidence="3">
    <location>
        <position position="200"/>
    </location>
</feature>
<feature type="domain" description="Response regulatory" evidence="4">
    <location>
        <begin position="151"/>
        <end position="267"/>
    </location>
</feature>
<dbReference type="InterPro" id="IPR001610">
    <property type="entry name" value="PAC"/>
</dbReference>
<evidence type="ECO:0000259" key="4">
    <source>
        <dbReference type="PROSITE" id="PS50110"/>
    </source>
</evidence>
<feature type="domain" description="PAS" evidence="5">
    <location>
        <begin position="323"/>
        <end position="359"/>
    </location>
</feature>
<dbReference type="Pfam" id="PF13185">
    <property type="entry name" value="GAF_2"/>
    <property type="match status" value="1"/>
</dbReference>
<feature type="domain" description="PAC" evidence="6">
    <location>
        <begin position="494"/>
        <end position="547"/>
    </location>
</feature>
<accession>A0ABT1TGU4</accession>
<evidence type="ECO:0000256" key="2">
    <source>
        <dbReference type="ARBA" id="ARBA00022777"/>
    </source>
</evidence>
<dbReference type="CDD" id="cd01948">
    <property type="entry name" value="EAL"/>
    <property type="match status" value="1"/>
</dbReference>
<evidence type="ECO:0000313" key="10">
    <source>
        <dbReference type="Proteomes" id="UP001524499"/>
    </source>
</evidence>
<dbReference type="CDD" id="cd19920">
    <property type="entry name" value="REC_PA4781-like"/>
    <property type="match status" value="1"/>
</dbReference>
<evidence type="ECO:0000259" key="8">
    <source>
        <dbReference type="PROSITE" id="PS50887"/>
    </source>
</evidence>
<feature type="domain" description="PAC" evidence="6">
    <location>
        <begin position="363"/>
        <end position="415"/>
    </location>
</feature>
<dbReference type="InterPro" id="IPR029787">
    <property type="entry name" value="Nucleotide_cyclase"/>
</dbReference>
<gene>
    <name evidence="9" type="ORF">NP590_10550</name>
</gene>
<feature type="modified residue" description="4-aspartylphosphate" evidence="3">
    <location>
        <position position="59"/>
    </location>
</feature>
<feature type="domain" description="PAS" evidence="5">
    <location>
        <begin position="714"/>
        <end position="788"/>
    </location>
</feature>
<dbReference type="Gene3D" id="3.40.50.2300">
    <property type="match status" value="3"/>
</dbReference>
<feature type="domain" description="PAC" evidence="6">
    <location>
        <begin position="787"/>
        <end position="838"/>
    </location>
</feature>
<dbReference type="InterPro" id="IPR029016">
    <property type="entry name" value="GAF-like_dom_sf"/>
</dbReference>
<dbReference type="InterPro" id="IPR043128">
    <property type="entry name" value="Rev_trsase/Diguanyl_cyclase"/>
</dbReference>
<dbReference type="NCBIfam" id="TIGR00229">
    <property type="entry name" value="sensory_box"/>
    <property type="match status" value="2"/>
</dbReference>
<dbReference type="PROSITE" id="PS50110">
    <property type="entry name" value="RESPONSE_REGULATORY"/>
    <property type="match status" value="3"/>
</dbReference>
<dbReference type="InterPro" id="IPR003018">
    <property type="entry name" value="GAF"/>
</dbReference>
<feature type="modified residue" description="4-aspartylphosphate" evidence="3">
    <location>
        <position position="1329"/>
    </location>
</feature>
<dbReference type="CDD" id="cd00130">
    <property type="entry name" value="PAS"/>
    <property type="match status" value="2"/>
</dbReference>
<feature type="domain" description="Response regulatory" evidence="4">
    <location>
        <begin position="10"/>
        <end position="126"/>
    </location>
</feature>
<dbReference type="SUPFAM" id="SSF52172">
    <property type="entry name" value="CheY-like"/>
    <property type="match status" value="3"/>
</dbReference>
<dbReference type="CDD" id="cd17569">
    <property type="entry name" value="REC_HupR-like"/>
    <property type="match status" value="1"/>
</dbReference>
<dbReference type="PROSITE" id="PS50112">
    <property type="entry name" value="PAS"/>
    <property type="match status" value="2"/>
</dbReference>
<evidence type="ECO:0000256" key="1">
    <source>
        <dbReference type="ARBA" id="ARBA00022679"/>
    </source>
</evidence>
<dbReference type="PROSITE" id="PS50887">
    <property type="entry name" value="GGDEF"/>
    <property type="match status" value="1"/>
</dbReference>
<dbReference type="NCBIfam" id="TIGR00254">
    <property type="entry name" value="GGDEF"/>
    <property type="match status" value="1"/>
</dbReference>
<dbReference type="Proteomes" id="UP001524499">
    <property type="component" value="Unassembled WGS sequence"/>
</dbReference>
<dbReference type="Pfam" id="PF00563">
    <property type="entry name" value="EAL"/>
    <property type="match status" value="1"/>
</dbReference>
<protein>
    <submittedName>
        <fullName evidence="9">EAL domain-containing protein</fullName>
    </submittedName>
</protein>
<evidence type="ECO:0000256" key="3">
    <source>
        <dbReference type="PROSITE-ProRule" id="PRU00169"/>
    </source>
</evidence>
<dbReference type="InterPro" id="IPR001789">
    <property type="entry name" value="Sig_transdc_resp-reg_receiver"/>
</dbReference>
<sequence length="1413" mass="159725">MTEANHAKSRILIVDDVNENLHALLSILRDEYAVMAATNGAKALELATRTPSPDLVLLDIKMPDMDGYEVLHRLKTNPATADIPVIFVTALSETADEAAGIKLGAADYITKPINPDLLKQRILTQLELRRYRRKPLLSLRDRVSIRDERPALLLVDDVPENIHELAEALKDEYRIMVTSKGRRAIDMALGPTPPDLILLDILMPDLDGYEVCRRIKAHSQGSRIPVMFVSVVDGAVDKVRGFSIGAADYITKPFDIDEVRARVRTHLELSRLNQHFEQLLELHNAELKHLNDIVSHSPVVAITWRNVDDWPVSFVSSNISNWGYRPEDLRSGNIKFLNLLAPEDRLAVEAEIRQHLARGPDEYYQQYRFWHGDGHWIWIEEFSRLDRNEQGEVTAIDGLLNDVTGRVTAEQALRDREQQLRIMGDNLPDGYVYRYKFHPNGQAGLEYISAGVEQLHGLKPIDVLNDASLLFAQMEPNSRREYLEAEAACMRELKDYKGTVLFNLPDGGQRWISFQSSPQTQADGSVFWDGIAVDVTQRIINEQRLNELARRAQALLELPKAAEEMTEEAFMQFGLEFAENLTGSRIAFVHFVNDDEETIELVTWSRNTLKHYCHATHQKHYPVSQAGIWAEALRKHRPVIFNDYANAPDKRGLPEGHSELIRLISVPVIENGKVVMLTGVGNKASDYSEHDIETVQLISNDVWRIVQRQRNARKIARFNRVLDRSTNEIYIFDSETLRFIDVNLGARNNLGYSMRELEQMTPLDLKPDINPEDLEKLLAPLRQGSKHRCEFTTVHRRKNGSLYPVEVHIEITDDRPPLFVAIINDLTEARQMQERITQLSRYDAVTGLPNQFFFEDLLSLAIAEAERNNYQIAVMCLDIANFHRVDDSYGFKIGDQVLKVIANRLVKTAGSEGIVTRMAKDNFNIVHPRINDMLEAKQLAENIQAAILEPIVLNDFEIHLEANVGIGFYPADGVFAHELVQHAGIALNQAKADKLSNVRFFEREMNELLLSEIALTNDMRRAIDRNEFELYYQPQVDLGSGSVIGLEALVRWNHPVLGLLPPGKFIALAEESGLIVPLGNWILQRAILQAKEWVNAGITNTSLTIAVNVSAMQMQASTLVDLTENLLKETALPADCIELELTESLLMTNISETQALLKRLKDMGVQLSIDDFGTGYSSLSYLKQFSVDKLKIDKSFIDGVTSNPNDAVIVQATIAMAHSIGLKVIAEGVETEAQANYLRSLRCDQLQGYYFSHPLPAGGIRQLLQSAGKLSLPVAERKPSVLLVDDEPNILSALKRVLRRDGYEIFTAQSGEEALEILANQPVMVILSDQRMPNMTGTEFLSRVKILHPRTVRIILSGYADLNSITEAINKGEIYKFRTKPWDDDELRNDVREAFLHYESLERRQTGTSYIQS</sequence>
<dbReference type="InterPro" id="IPR001633">
    <property type="entry name" value="EAL_dom"/>
</dbReference>
<dbReference type="InterPro" id="IPR011006">
    <property type="entry name" value="CheY-like_superfamily"/>
</dbReference>
<dbReference type="Pfam" id="PF13426">
    <property type="entry name" value="PAS_9"/>
    <property type="match status" value="1"/>
</dbReference>
<dbReference type="SMART" id="SM00086">
    <property type="entry name" value="PAC"/>
    <property type="match status" value="3"/>
</dbReference>
<dbReference type="PROSITE" id="PS50883">
    <property type="entry name" value="EAL"/>
    <property type="match status" value="1"/>
</dbReference>
<dbReference type="SMART" id="SM00448">
    <property type="entry name" value="REC"/>
    <property type="match status" value="3"/>
</dbReference>
<dbReference type="InterPro" id="IPR000700">
    <property type="entry name" value="PAS-assoc_C"/>
</dbReference>
<dbReference type="Pfam" id="PF00072">
    <property type="entry name" value="Response_reg"/>
    <property type="match status" value="3"/>
</dbReference>
<evidence type="ECO:0000259" key="5">
    <source>
        <dbReference type="PROSITE" id="PS50112"/>
    </source>
</evidence>
<dbReference type="Gene3D" id="3.20.20.450">
    <property type="entry name" value="EAL domain"/>
    <property type="match status" value="1"/>
</dbReference>
<dbReference type="InterPro" id="IPR052155">
    <property type="entry name" value="Biofilm_reg_signaling"/>
</dbReference>
<dbReference type="CDD" id="cd01949">
    <property type="entry name" value="GGDEF"/>
    <property type="match status" value="1"/>
</dbReference>
<dbReference type="Gene3D" id="3.30.450.20">
    <property type="entry name" value="PAS domain"/>
    <property type="match status" value="3"/>
</dbReference>
<dbReference type="InterPro" id="IPR035965">
    <property type="entry name" value="PAS-like_dom_sf"/>
</dbReference>
<dbReference type="InterPro" id="IPR013655">
    <property type="entry name" value="PAS_fold_3"/>
</dbReference>
<dbReference type="InterPro" id="IPR000160">
    <property type="entry name" value="GGDEF_dom"/>
</dbReference>
<dbReference type="Pfam" id="PF00990">
    <property type="entry name" value="GGDEF"/>
    <property type="match status" value="1"/>
</dbReference>
<keyword evidence="10" id="KW-1185">Reference proteome</keyword>
<dbReference type="SUPFAM" id="SSF55781">
    <property type="entry name" value="GAF domain-like"/>
    <property type="match status" value="1"/>
</dbReference>
<dbReference type="SUPFAM" id="SSF141868">
    <property type="entry name" value="EAL domain-like"/>
    <property type="match status" value="1"/>
</dbReference>
<dbReference type="Gene3D" id="3.30.450.40">
    <property type="match status" value="1"/>
</dbReference>
<dbReference type="SUPFAM" id="SSF55785">
    <property type="entry name" value="PYP-like sensor domain (PAS domain)"/>
    <property type="match status" value="3"/>
</dbReference>
<dbReference type="PANTHER" id="PTHR44757">
    <property type="entry name" value="DIGUANYLATE CYCLASE DGCP"/>
    <property type="match status" value="1"/>
</dbReference>
<dbReference type="SMART" id="SM00091">
    <property type="entry name" value="PAS"/>
    <property type="match status" value="3"/>
</dbReference>
<dbReference type="SMART" id="SM00052">
    <property type="entry name" value="EAL"/>
    <property type="match status" value="1"/>
</dbReference>
<evidence type="ECO:0000259" key="7">
    <source>
        <dbReference type="PROSITE" id="PS50883"/>
    </source>
</evidence>
<dbReference type="SMART" id="SM00267">
    <property type="entry name" value="GGDEF"/>
    <property type="match status" value="1"/>
</dbReference>
<evidence type="ECO:0000259" key="6">
    <source>
        <dbReference type="PROSITE" id="PS50113"/>
    </source>
</evidence>
<reference evidence="9 10" key="1">
    <citation type="submission" date="2022-07" db="EMBL/GenBank/DDBJ databases">
        <title>Methylomonas rivi sp. nov., Methylomonas rosea sp. nov., Methylomonas aureus sp. nov. and Methylomonas subterranea sp. nov., four novel methanotrophs isolated from a freshwater creek and the deep terrestrial subsurface.</title>
        <authorList>
            <person name="Abin C."/>
            <person name="Sankaranarayanan K."/>
            <person name="Garner C."/>
            <person name="Sindelar R."/>
            <person name="Kotary K."/>
            <person name="Garner R."/>
            <person name="Barclay S."/>
            <person name="Lawson P."/>
            <person name="Krumholz L."/>
        </authorList>
    </citation>
    <scope>NUCLEOTIDE SEQUENCE [LARGE SCALE GENOMIC DNA]</scope>
    <source>
        <strain evidence="9 10">SURF-2</strain>
    </source>
</reference>
<comment type="caution">
    <text evidence="9">The sequence shown here is derived from an EMBL/GenBank/DDBJ whole genome shotgun (WGS) entry which is preliminary data.</text>
</comment>
<name>A0ABT1TGU4_9GAMM</name>
<dbReference type="PANTHER" id="PTHR44757:SF2">
    <property type="entry name" value="BIOFILM ARCHITECTURE MAINTENANCE PROTEIN MBAA"/>
    <property type="match status" value="1"/>
</dbReference>
<dbReference type="Pfam" id="PF08447">
    <property type="entry name" value="PAS_3"/>
    <property type="match status" value="1"/>
</dbReference>